<keyword evidence="1" id="KW-0808">Transferase</keyword>
<dbReference type="EMBL" id="CP002116">
    <property type="protein sequence ID" value="ADK79238.1"/>
    <property type="molecule type" value="Genomic_DNA"/>
</dbReference>
<dbReference type="GO" id="GO:0016301">
    <property type="term" value="F:kinase activity"/>
    <property type="evidence" value="ECO:0007669"/>
    <property type="project" value="UniProtKB-KW"/>
</dbReference>
<dbReference type="STRING" id="573413.Spirs_0078"/>
<organism evidence="1 2">
    <name type="scientific">Sediminispirochaeta smaragdinae (strain DSM 11293 / JCM 15392 / SEBR 4228)</name>
    <name type="common">Spirochaeta smaragdinae</name>
    <dbReference type="NCBI Taxonomy" id="573413"/>
    <lineage>
        <taxon>Bacteria</taxon>
        <taxon>Pseudomonadati</taxon>
        <taxon>Spirochaetota</taxon>
        <taxon>Spirochaetia</taxon>
        <taxon>Spirochaetales</taxon>
        <taxon>Spirochaetaceae</taxon>
        <taxon>Sediminispirochaeta</taxon>
    </lineage>
</organism>
<protein>
    <submittedName>
        <fullName evidence="1">Sensor histidine kinase</fullName>
    </submittedName>
</protein>
<gene>
    <name evidence="1" type="ordered locus">Spirs_0078</name>
</gene>
<reference evidence="1 2" key="1">
    <citation type="journal article" date="2010" name="Stand. Genomic Sci.">
        <title>Complete genome sequence of Spirochaeta smaragdinae type strain (SEBR 4228).</title>
        <authorList>
            <person name="Mavromatis K."/>
            <person name="Yasawong M."/>
            <person name="Chertkov O."/>
            <person name="Lapidus A."/>
            <person name="Lucas S."/>
            <person name="Nolan M."/>
            <person name="Del Rio T.G."/>
            <person name="Tice H."/>
            <person name="Cheng J.F."/>
            <person name="Pitluck S."/>
            <person name="Liolios K."/>
            <person name="Ivanova N."/>
            <person name="Tapia R."/>
            <person name="Han C."/>
            <person name="Bruce D."/>
            <person name="Goodwin L."/>
            <person name="Pati A."/>
            <person name="Chen A."/>
            <person name="Palaniappan K."/>
            <person name="Land M."/>
            <person name="Hauser L."/>
            <person name="Chang Y.J."/>
            <person name="Jeffries C.D."/>
            <person name="Detter J.C."/>
            <person name="Rohde M."/>
            <person name="Brambilla E."/>
            <person name="Spring S."/>
            <person name="Goker M."/>
            <person name="Sikorski J."/>
            <person name="Woyke T."/>
            <person name="Bristow J."/>
            <person name="Eisen J.A."/>
            <person name="Markowitz V."/>
            <person name="Hugenholtz P."/>
            <person name="Klenk H.P."/>
            <person name="Kyrpides N.C."/>
        </authorList>
    </citation>
    <scope>NUCLEOTIDE SEQUENCE [LARGE SCALE GENOMIC DNA]</scope>
    <source>
        <strain evidence="2">DSM 11293 / JCM 15392 / SEBR 4228</strain>
    </source>
</reference>
<accession>E1R894</accession>
<dbReference type="KEGG" id="ssm:Spirs_0078"/>
<dbReference type="HOGENOM" id="CLU_3140858_0_0_12"/>
<keyword evidence="1" id="KW-0418">Kinase</keyword>
<evidence type="ECO:0000313" key="2">
    <source>
        <dbReference type="Proteomes" id="UP000002318"/>
    </source>
</evidence>
<evidence type="ECO:0000313" key="1">
    <source>
        <dbReference type="EMBL" id="ADK79238.1"/>
    </source>
</evidence>
<keyword evidence="2" id="KW-1185">Reference proteome</keyword>
<name>E1R894_SEDSS</name>
<dbReference type="Proteomes" id="UP000002318">
    <property type="component" value="Chromosome"/>
</dbReference>
<dbReference type="AlphaFoldDB" id="E1R894"/>
<sequence>MNLLINAGILTYINLISIHEMSITTYTYTKDLDLYALKPQWLNSDRSLL</sequence>
<proteinExistence type="predicted"/>